<evidence type="ECO:0000313" key="1">
    <source>
        <dbReference type="EMBL" id="TWP54178.1"/>
    </source>
</evidence>
<evidence type="ECO:0000313" key="2">
    <source>
        <dbReference type="Proteomes" id="UP000316639"/>
    </source>
</evidence>
<dbReference type="EMBL" id="VOBR01000001">
    <property type="protein sequence ID" value="TWP54178.1"/>
    <property type="molecule type" value="Genomic_DNA"/>
</dbReference>
<comment type="caution">
    <text evidence="1">The sequence shown here is derived from an EMBL/GenBank/DDBJ whole genome shotgun (WGS) entry which is preliminary data.</text>
</comment>
<dbReference type="RefSeq" id="WP_146348961.1">
    <property type="nucleotide sequence ID" value="NZ_VOBR01000001.1"/>
</dbReference>
<dbReference type="OrthoDB" id="3690688at2"/>
<dbReference type="Proteomes" id="UP000316639">
    <property type="component" value="Unassembled WGS sequence"/>
</dbReference>
<accession>A0A563F342</accession>
<protein>
    <submittedName>
        <fullName evidence="1">Uncharacterized protein</fullName>
    </submittedName>
</protein>
<dbReference type="AlphaFoldDB" id="A0A563F342"/>
<keyword evidence="2" id="KW-1185">Reference proteome</keyword>
<sequence>MAATPSLETLLRTGPFHAALRAAIRRRGLTLDRLRSHLARRDISVGLSTLSYWQQGRVRPKSLHVIAALEAILRLPERALLDLLAHSGPAGWPKEIPHLLPGFRANDLEIVARHDRVTVDEHHRLNLVHSNLITRARADGVDRFFAHYYGDEEIPAGPVITTPLRNCALGRVVHEPSENAVVSELLFGHPLDTGDTWVFEFESHVPNTTACTDYWQGVRGFEEHVLIEVEFHPDAPPVDPHVVVQEGPDDEPRRLKDLRLRHNAVHHLETGASADWIGIRWSWR</sequence>
<organism evidence="1 2">
    <name type="scientific">Lentzea tibetensis</name>
    <dbReference type="NCBI Taxonomy" id="2591470"/>
    <lineage>
        <taxon>Bacteria</taxon>
        <taxon>Bacillati</taxon>
        <taxon>Actinomycetota</taxon>
        <taxon>Actinomycetes</taxon>
        <taxon>Pseudonocardiales</taxon>
        <taxon>Pseudonocardiaceae</taxon>
        <taxon>Lentzea</taxon>
    </lineage>
</organism>
<name>A0A563F342_9PSEU</name>
<reference evidence="1 2" key="1">
    <citation type="submission" date="2019-07" db="EMBL/GenBank/DDBJ databases">
        <title>Lentzea xizangensis sp. nov., isolated from Qinghai-Tibetan Plateau Soils.</title>
        <authorList>
            <person name="Huang J."/>
        </authorList>
    </citation>
    <scope>NUCLEOTIDE SEQUENCE [LARGE SCALE GENOMIC DNA]</scope>
    <source>
        <strain evidence="1 2">FXJ1.1311</strain>
    </source>
</reference>
<gene>
    <name evidence="1" type="ORF">FKR81_01030</name>
</gene>
<proteinExistence type="predicted"/>